<organism evidence="1 2">
    <name type="scientific">Dongia sedimenti</name>
    <dbReference type="NCBI Taxonomy" id="3064282"/>
    <lineage>
        <taxon>Bacteria</taxon>
        <taxon>Pseudomonadati</taxon>
        <taxon>Pseudomonadota</taxon>
        <taxon>Alphaproteobacteria</taxon>
        <taxon>Rhodospirillales</taxon>
        <taxon>Dongiaceae</taxon>
        <taxon>Dongia</taxon>
    </lineage>
</organism>
<gene>
    <name evidence="1" type="ORF">Q8A70_09805</name>
</gene>
<dbReference type="EMBL" id="JAUYVI010000003">
    <property type="protein sequence ID" value="MDQ7247961.1"/>
    <property type="molecule type" value="Genomic_DNA"/>
</dbReference>
<dbReference type="Proteomes" id="UP001230156">
    <property type="component" value="Unassembled WGS sequence"/>
</dbReference>
<evidence type="ECO:0008006" key="3">
    <source>
        <dbReference type="Google" id="ProtNLM"/>
    </source>
</evidence>
<proteinExistence type="predicted"/>
<sequence length="300" mass="34571">MADALRETLSEELNRPVAATVHAIADVLRARYERAAVAVLFYGSCLRSPEAELADNLLDFYVLVDDYRRAYDKTWLAVANRLLPPNAFYCETVWQGGHIRAKYVVISLEDFARFCRPETQNVSVWARYAQPARIVWTRDGATAERIVTACMDAVRTMLRRAWPLEPASRDARRLWTRAMRETYAAELRPEGSDRAVKIFENDQARYERLTPLVLDELGQPEMSPEQAAAGWKRRRRLGKTLNLLRIIKGIFTFDGGLDYALWKIKRHSGMTVPVTDWQRRHPLLAAPGLAWRLYRMGAFR</sequence>
<protein>
    <recommendedName>
        <fullName evidence="3">Phosphatidate cytidylyltransferase</fullName>
    </recommendedName>
</protein>
<accession>A0ABU0YLS1</accession>
<reference evidence="2" key="1">
    <citation type="submission" date="2023-08" db="EMBL/GenBank/DDBJ databases">
        <title>Rhodospirillaceae gen. nov., a novel taxon isolated from the Yangtze River Yuezi River estuary sludge.</title>
        <authorList>
            <person name="Ruan L."/>
        </authorList>
    </citation>
    <scope>NUCLEOTIDE SEQUENCE [LARGE SCALE GENOMIC DNA]</scope>
    <source>
        <strain evidence="2">R-7</strain>
    </source>
</reference>
<keyword evidence="2" id="KW-1185">Reference proteome</keyword>
<dbReference type="RefSeq" id="WP_379955406.1">
    <property type="nucleotide sequence ID" value="NZ_JAUYVI010000003.1"/>
</dbReference>
<name>A0ABU0YLS1_9PROT</name>
<comment type="caution">
    <text evidence="1">The sequence shown here is derived from an EMBL/GenBank/DDBJ whole genome shotgun (WGS) entry which is preliminary data.</text>
</comment>
<evidence type="ECO:0000313" key="1">
    <source>
        <dbReference type="EMBL" id="MDQ7247961.1"/>
    </source>
</evidence>
<evidence type="ECO:0000313" key="2">
    <source>
        <dbReference type="Proteomes" id="UP001230156"/>
    </source>
</evidence>